<dbReference type="GO" id="GO:0005737">
    <property type="term" value="C:cytoplasm"/>
    <property type="evidence" value="ECO:0007669"/>
    <property type="project" value="UniProtKB-SubCell"/>
</dbReference>
<evidence type="ECO:0000256" key="8">
    <source>
        <dbReference type="RuleBase" id="RU362110"/>
    </source>
</evidence>
<keyword evidence="13" id="KW-1185">Reference proteome</keyword>
<dbReference type="InterPro" id="IPR013320">
    <property type="entry name" value="ConA-like_dom_sf"/>
</dbReference>
<evidence type="ECO:0000313" key="12">
    <source>
        <dbReference type="EMBL" id="EHJ07212.1"/>
    </source>
</evidence>
<dbReference type="EMBL" id="AEUN01000493">
    <property type="protein sequence ID" value="EHJ07212.1"/>
    <property type="molecule type" value="Genomic_DNA"/>
</dbReference>
<keyword evidence="6 8" id="KW-0326">Glycosidase</keyword>
<dbReference type="GO" id="GO:0004564">
    <property type="term" value="F:beta-fructofuranosidase activity"/>
    <property type="evidence" value="ECO:0007669"/>
    <property type="project" value="UniProtKB-EC"/>
</dbReference>
<name>G5JKT3_9STAP</name>
<comment type="function">
    <text evidence="9">Enables the bacterium to metabolize sucrose as a sole carbon source.</text>
</comment>
<evidence type="ECO:0000256" key="4">
    <source>
        <dbReference type="ARBA" id="ARBA00019623"/>
    </source>
</evidence>
<dbReference type="Gene3D" id="2.115.10.20">
    <property type="entry name" value="Glycosyl hydrolase domain, family 43"/>
    <property type="match status" value="1"/>
</dbReference>
<dbReference type="EC" id="3.2.1.26" evidence="3 8"/>
<dbReference type="Gene3D" id="2.60.120.560">
    <property type="entry name" value="Exo-inulinase, domain 1"/>
    <property type="match status" value="1"/>
</dbReference>
<protein>
    <recommendedName>
        <fullName evidence="4 8">Sucrose-6-phosphate hydrolase</fullName>
        <ecNumber evidence="3 8">3.2.1.26</ecNumber>
    </recommendedName>
    <alternativeName>
        <fullName evidence="7 9">Invertase</fullName>
    </alternativeName>
</protein>
<comment type="pathway">
    <text evidence="1 9">Glycan biosynthesis; sucrose metabolism.</text>
</comment>
<dbReference type="AlphaFoldDB" id="G5JKT3"/>
<feature type="domain" description="Glycosyl hydrolase family 32 N-terminal" evidence="10">
    <location>
        <begin position="38"/>
        <end position="338"/>
    </location>
</feature>
<dbReference type="UniPathway" id="UPA00238"/>
<dbReference type="OrthoDB" id="9759709at2"/>
<evidence type="ECO:0000256" key="2">
    <source>
        <dbReference type="ARBA" id="ARBA00009902"/>
    </source>
</evidence>
<feature type="domain" description="Glycosyl hydrolase family 32 C-terminal" evidence="11">
    <location>
        <begin position="342"/>
        <end position="480"/>
    </location>
</feature>
<organism evidence="12 13">
    <name type="scientific">Staphylococcus simiae CCM 7213 = CCUG 51256</name>
    <dbReference type="NCBI Taxonomy" id="911238"/>
    <lineage>
        <taxon>Bacteria</taxon>
        <taxon>Bacillati</taxon>
        <taxon>Bacillota</taxon>
        <taxon>Bacilli</taxon>
        <taxon>Bacillales</taxon>
        <taxon>Staphylococcaceae</taxon>
        <taxon>Staphylococcus</taxon>
    </lineage>
</organism>
<comment type="subcellular location">
    <subcellularLocation>
        <location evidence="9">Cytoplasm</location>
    </subcellularLocation>
</comment>
<dbReference type="InterPro" id="IPR013148">
    <property type="entry name" value="Glyco_hydro_32_N"/>
</dbReference>
<proteinExistence type="inferred from homology"/>
<dbReference type="SUPFAM" id="SSF49899">
    <property type="entry name" value="Concanavalin A-like lectins/glucanases"/>
    <property type="match status" value="1"/>
</dbReference>
<evidence type="ECO:0000313" key="13">
    <source>
        <dbReference type="Proteomes" id="UP000005413"/>
    </source>
</evidence>
<dbReference type="Proteomes" id="UP000005413">
    <property type="component" value="Unassembled WGS sequence"/>
</dbReference>
<evidence type="ECO:0000256" key="9">
    <source>
        <dbReference type="RuleBase" id="RU365015"/>
    </source>
</evidence>
<evidence type="ECO:0000256" key="7">
    <source>
        <dbReference type="ARBA" id="ARBA00033367"/>
    </source>
</evidence>
<dbReference type="Pfam" id="PF08244">
    <property type="entry name" value="Glyco_hydro_32C"/>
    <property type="match status" value="1"/>
</dbReference>
<dbReference type="PATRIC" id="fig|911238.3.peg.1842"/>
<evidence type="ECO:0000256" key="1">
    <source>
        <dbReference type="ARBA" id="ARBA00004914"/>
    </source>
</evidence>
<gene>
    <name evidence="12" type="ORF">SS7213T_10474</name>
</gene>
<evidence type="ECO:0000259" key="11">
    <source>
        <dbReference type="Pfam" id="PF08244"/>
    </source>
</evidence>
<dbReference type="RefSeq" id="WP_002464785.1">
    <property type="nucleotide sequence ID" value="NZ_AEUN01000493.1"/>
</dbReference>
<dbReference type="InterPro" id="IPR013189">
    <property type="entry name" value="Glyco_hydro_32_C"/>
</dbReference>
<reference evidence="12 13" key="1">
    <citation type="journal article" date="2012" name="BMC Genomics">
        <title>Comparative genomic analysis of the genus Staphylococcus including Staphylococcus aureus and its newly described sister species Staphylococcus simiae.</title>
        <authorList>
            <person name="Suzuki H."/>
            <person name="Lefebure T."/>
            <person name="Pavinski Bitar P."/>
            <person name="Stanhope M.J."/>
        </authorList>
    </citation>
    <scope>NUCLEOTIDE SEQUENCE [LARGE SCALE GENOMIC DNA]</scope>
    <source>
        <strain evidence="12 13">CCM 7213</strain>
    </source>
</reference>
<dbReference type="SMART" id="SM00640">
    <property type="entry name" value="Glyco_32"/>
    <property type="match status" value="1"/>
</dbReference>
<evidence type="ECO:0000256" key="6">
    <source>
        <dbReference type="ARBA" id="ARBA00023295"/>
    </source>
</evidence>
<dbReference type="SUPFAM" id="SSF75005">
    <property type="entry name" value="Arabinanase/levansucrase/invertase"/>
    <property type="match status" value="1"/>
</dbReference>
<evidence type="ECO:0000256" key="3">
    <source>
        <dbReference type="ARBA" id="ARBA00012758"/>
    </source>
</evidence>
<dbReference type="InterPro" id="IPR001362">
    <property type="entry name" value="Glyco_hydro_32"/>
</dbReference>
<comment type="catalytic activity">
    <reaction evidence="8">
        <text>Hydrolysis of terminal non-reducing beta-D-fructofuranoside residues in beta-D-fructofuranosides.</text>
        <dbReference type="EC" id="3.2.1.26"/>
    </reaction>
</comment>
<dbReference type="Pfam" id="PF00251">
    <property type="entry name" value="Glyco_hydro_32N"/>
    <property type="match status" value="1"/>
</dbReference>
<dbReference type="CDD" id="cd18623">
    <property type="entry name" value="GH32_ScrB-like"/>
    <property type="match status" value="1"/>
</dbReference>
<dbReference type="InterPro" id="IPR018053">
    <property type="entry name" value="Glyco_hydro_32_AS"/>
</dbReference>
<dbReference type="NCBIfam" id="TIGR01322">
    <property type="entry name" value="scrB_fam"/>
    <property type="match status" value="1"/>
</dbReference>
<keyword evidence="9" id="KW-0119">Carbohydrate metabolism</keyword>
<evidence type="ECO:0000256" key="5">
    <source>
        <dbReference type="ARBA" id="ARBA00022801"/>
    </source>
</evidence>
<sequence length="493" mass="57776">MTDWTREERYRRIEDVDVAFFKDLKRKVDQSKFRQTFHIQPETGLLNDPNGLIYYKGTYYVSHQWFPLGAVHGLKYWYNYTSKDLVSFEPHGPILKPDTKYDSHGVYSGSAFEYNDHLYYMYTGNHRDSDWNRHSSQMIARMAEDGTIEKFPKPVISQQPEGYTSHFRDPKVFKIDDRYYAILAAQNNEEQGRLLLYATDDIVNWKLLGEIKTHLTNFGYMWECPDYFKLDGYDVMLMCPQGLEADNDKYRNIYQSGYMIGDFDIDTLTFDHQSFIELDRGFDFYAPQTFTDENGQRILIGWMGLPEIEYPTDQEGWAHCLTIPRELTIEDGKLKQRPYKALEKLRHNKETALGYANKFTRKLHPYEGKQYELIIDVLENDATEIYFELRTSKTTSTVIAYNKEENKVTFDRSESGLLPANVEDMTRSTVLDTPLKKLQIFVDTSSIEIFCNDGERVLSSRIFPSEDAIGIKTSTETGQVYLQFTKYDLRNDI</sequence>
<keyword evidence="9" id="KW-0963">Cytoplasm</keyword>
<keyword evidence="5 8" id="KW-0378">Hydrolase</keyword>
<dbReference type="PANTHER" id="PTHR43101:SF1">
    <property type="entry name" value="BETA-FRUCTOSIDASE"/>
    <property type="match status" value="1"/>
</dbReference>
<accession>G5JKT3</accession>
<dbReference type="PANTHER" id="PTHR43101">
    <property type="entry name" value="BETA-FRUCTOSIDASE"/>
    <property type="match status" value="1"/>
</dbReference>
<dbReference type="InterPro" id="IPR023296">
    <property type="entry name" value="Glyco_hydro_beta-prop_sf"/>
</dbReference>
<dbReference type="GO" id="GO:0005985">
    <property type="term" value="P:sucrose metabolic process"/>
    <property type="evidence" value="ECO:0007669"/>
    <property type="project" value="UniProtKB-UniPathway"/>
</dbReference>
<evidence type="ECO:0000259" key="10">
    <source>
        <dbReference type="Pfam" id="PF00251"/>
    </source>
</evidence>
<comment type="caution">
    <text evidence="12">The sequence shown here is derived from an EMBL/GenBank/DDBJ whole genome shotgun (WGS) entry which is preliminary data.</text>
</comment>
<dbReference type="InterPro" id="IPR051214">
    <property type="entry name" value="GH32_Enzymes"/>
</dbReference>
<dbReference type="InterPro" id="IPR006232">
    <property type="entry name" value="Suc6P_hydrolase"/>
</dbReference>
<dbReference type="PROSITE" id="PS00609">
    <property type="entry name" value="GLYCOSYL_HYDROL_F32"/>
    <property type="match status" value="1"/>
</dbReference>
<comment type="similarity">
    <text evidence="2 8">Belongs to the glycosyl hydrolase 32 family.</text>
</comment>